<gene>
    <name evidence="1" type="ORF">DSO57_1031050</name>
</gene>
<dbReference type="EMBL" id="QTSX02005190">
    <property type="protein sequence ID" value="KAJ9060422.1"/>
    <property type="molecule type" value="Genomic_DNA"/>
</dbReference>
<evidence type="ECO:0000313" key="2">
    <source>
        <dbReference type="Proteomes" id="UP001165960"/>
    </source>
</evidence>
<sequence length="79" mass="8918">MGRLKQETYVWALTILKAKLDEILPTIKEEPKETRGCKKKAQSQSKEVTPTKNVMVSSIMLGIISQARSLEKPGNLYQN</sequence>
<comment type="caution">
    <text evidence="1">The sequence shown here is derived from an EMBL/GenBank/DDBJ whole genome shotgun (WGS) entry which is preliminary data.</text>
</comment>
<reference evidence="1" key="1">
    <citation type="submission" date="2022-04" db="EMBL/GenBank/DDBJ databases">
        <title>Genome of the entomopathogenic fungus Entomophthora muscae.</title>
        <authorList>
            <person name="Elya C."/>
            <person name="Lovett B.R."/>
            <person name="Lee E."/>
            <person name="Macias A.M."/>
            <person name="Hajek A.E."/>
            <person name="De Bivort B.L."/>
            <person name="Kasson M.T."/>
            <person name="De Fine Licht H.H."/>
            <person name="Stajich J.E."/>
        </authorList>
    </citation>
    <scope>NUCLEOTIDE SEQUENCE</scope>
    <source>
        <strain evidence="1">Berkeley</strain>
    </source>
</reference>
<evidence type="ECO:0000313" key="1">
    <source>
        <dbReference type="EMBL" id="KAJ9060422.1"/>
    </source>
</evidence>
<accession>A0ACC2SE33</accession>
<organism evidence="1 2">
    <name type="scientific">Entomophthora muscae</name>
    <dbReference type="NCBI Taxonomy" id="34485"/>
    <lineage>
        <taxon>Eukaryota</taxon>
        <taxon>Fungi</taxon>
        <taxon>Fungi incertae sedis</taxon>
        <taxon>Zoopagomycota</taxon>
        <taxon>Entomophthoromycotina</taxon>
        <taxon>Entomophthoromycetes</taxon>
        <taxon>Entomophthorales</taxon>
        <taxon>Entomophthoraceae</taxon>
        <taxon>Entomophthora</taxon>
    </lineage>
</organism>
<dbReference type="Proteomes" id="UP001165960">
    <property type="component" value="Unassembled WGS sequence"/>
</dbReference>
<name>A0ACC2SE33_9FUNG</name>
<keyword evidence="2" id="KW-1185">Reference proteome</keyword>
<proteinExistence type="predicted"/>
<protein>
    <submittedName>
        <fullName evidence="1">Uncharacterized protein</fullName>
    </submittedName>
</protein>